<evidence type="ECO:0000313" key="3">
    <source>
        <dbReference type="Proteomes" id="UP001150238"/>
    </source>
</evidence>
<comment type="caution">
    <text evidence="2">The sequence shown here is derived from an EMBL/GenBank/DDBJ whole genome shotgun (WGS) entry which is preliminary data.</text>
</comment>
<feature type="compositionally biased region" description="Basic and acidic residues" evidence="1">
    <location>
        <begin position="522"/>
        <end position="538"/>
    </location>
</feature>
<feature type="region of interest" description="Disordered" evidence="1">
    <location>
        <begin position="96"/>
        <end position="132"/>
    </location>
</feature>
<protein>
    <submittedName>
        <fullName evidence="2">Alpha/Beta hydrolase protein</fullName>
    </submittedName>
</protein>
<evidence type="ECO:0000313" key="2">
    <source>
        <dbReference type="EMBL" id="KAJ4494629.1"/>
    </source>
</evidence>
<dbReference type="Gene3D" id="3.40.50.1820">
    <property type="entry name" value="alpha/beta hydrolase"/>
    <property type="match status" value="1"/>
</dbReference>
<reference evidence="2" key="2">
    <citation type="journal article" date="2023" name="Proc. Natl. Acad. Sci. U.S.A.">
        <title>A global phylogenomic analysis of the shiitake genus Lentinula.</title>
        <authorList>
            <person name="Sierra-Patev S."/>
            <person name="Min B."/>
            <person name="Naranjo-Ortiz M."/>
            <person name="Looney B."/>
            <person name="Konkel Z."/>
            <person name="Slot J.C."/>
            <person name="Sakamoto Y."/>
            <person name="Steenwyk J.L."/>
            <person name="Rokas A."/>
            <person name="Carro J."/>
            <person name="Camarero S."/>
            <person name="Ferreira P."/>
            <person name="Molpeceres G."/>
            <person name="Ruiz-Duenas F.J."/>
            <person name="Serrano A."/>
            <person name="Henrissat B."/>
            <person name="Drula E."/>
            <person name="Hughes K.W."/>
            <person name="Mata J.L."/>
            <person name="Ishikawa N.K."/>
            <person name="Vargas-Isla R."/>
            <person name="Ushijima S."/>
            <person name="Smith C.A."/>
            <person name="Donoghue J."/>
            <person name="Ahrendt S."/>
            <person name="Andreopoulos W."/>
            <person name="He G."/>
            <person name="LaButti K."/>
            <person name="Lipzen A."/>
            <person name="Ng V."/>
            <person name="Riley R."/>
            <person name="Sandor L."/>
            <person name="Barry K."/>
            <person name="Martinez A.T."/>
            <person name="Xiao Y."/>
            <person name="Gibbons J.G."/>
            <person name="Terashima K."/>
            <person name="Grigoriev I.V."/>
            <person name="Hibbett D."/>
        </authorList>
    </citation>
    <scope>NUCLEOTIDE SEQUENCE</scope>
    <source>
        <strain evidence="2">Sp2 HRB7682 ss15</strain>
    </source>
</reference>
<reference evidence="2" key="1">
    <citation type="submission" date="2022-08" db="EMBL/GenBank/DDBJ databases">
        <authorList>
            <consortium name="DOE Joint Genome Institute"/>
            <person name="Min B."/>
            <person name="Riley R."/>
            <person name="Sierra-Patev S."/>
            <person name="Naranjo-Ortiz M."/>
            <person name="Looney B."/>
            <person name="Konkel Z."/>
            <person name="Slot J.C."/>
            <person name="Sakamoto Y."/>
            <person name="Steenwyk J.L."/>
            <person name="Rokas A."/>
            <person name="Carro J."/>
            <person name="Camarero S."/>
            <person name="Ferreira P."/>
            <person name="Molpeceres G."/>
            <person name="Ruiz-Duenas F.J."/>
            <person name="Serrano A."/>
            <person name="Henrissat B."/>
            <person name="Drula E."/>
            <person name="Hughes K.W."/>
            <person name="Mata J.L."/>
            <person name="Ishikawa N.K."/>
            <person name="Vargas-Isla R."/>
            <person name="Ushijima S."/>
            <person name="Smith C.A."/>
            <person name="Ahrendt S."/>
            <person name="Andreopoulos W."/>
            <person name="He G."/>
            <person name="Labutti K."/>
            <person name="Lipzen A."/>
            <person name="Ng V."/>
            <person name="Sandor L."/>
            <person name="Barry K."/>
            <person name="Martinez A.T."/>
            <person name="Xiao Y."/>
            <person name="Gibbons J.G."/>
            <person name="Terashima K."/>
            <person name="Hibbett D.S."/>
            <person name="Grigoriev I.V."/>
        </authorList>
    </citation>
    <scope>NUCLEOTIDE SEQUENCE</scope>
    <source>
        <strain evidence="2">Sp2 HRB7682 ss15</strain>
    </source>
</reference>
<proteinExistence type="predicted"/>
<dbReference type="InterPro" id="IPR029058">
    <property type="entry name" value="AB_hydrolase_fold"/>
</dbReference>
<feature type="region of interest" description="Disordered" evidence="1">
    <location>
        <begin position="291"/>
        <end position="317"/>
    </location>
</feature>
<feature type="region of interest" description="Disordered" evidence="1">
    <location>
        <begin position="511"/>
        <end position="538"/>
    </location>
</feature>
<dbReference type="AlphaFoldDB" id="A0A9W9B005"/>
<accession>A0A9W9B005</accession>
<dbReference type="GO" id="GO:0016787">
    <property type="term" value="F:hydrolase activity"/>
    <property type="evidence" value="ECO:0007669"/>
    <property type="project" value="UniProtKB-KW"/>
</dbReference>
<dbReference type="EMBL" id="JANVFS010000002">
    <property type="protein sequence ID" value="KAJ4494629.1"/>
    <property type="molecule type" value="Genomic_DNA"/>
</dbReference>
<organism evidence="2 3">
    <name type="scientific">Lentinula lateritia</name>
    <dbReference type="NCBI Taxonomy" id="40482"/>
    <lineage>
        <taxon>Eukaryota</taxon>
        <taxon>Fungi</taxon>
        <taxon>Dikarya</taxon>
        <taxon>Basidiomycota</taxon>
        <taxon>Agaricomycotina</taxon>
        <taxon>Agaricomycetes</taxon>
        <taxon>Agaricomycetidae</taxon>
        <taxon>Agaricales</taxon>
        <taxon>Marasmiineae</taxon>
        <taxon>Omphalotaceae</taxon>
        <taxon>Lentinula</taxon>
    </lineage>
</organism>
<feature type="compositionally biased region" description="Polar residues" evidence="1">
    <location>
        <begin position="300"/>
        <end position="310"/>
    </location>
</feature>
<dbReference type="SUPFAM" id="SSF53474">
    <property type="entry name" value="alpha/beta-Hydrolases"/>
    <property type="match status" value="1"/>
</dbReference>
<keyword evidence="2" id="KW-0378">Hydrolase</keyword>
<dbReference type="PANTHER" id="PTHR11440">
    <property type="entry name" value="LECITHIN-CHOLESTEROL ACYLTRANSFERASE-RELATED"/>
    <property type="match status" value="1"/>
</dbReference>
<feature type="compositionally biased region" description="Low complexity" evidence="1">
    <location>
        <begin position="106"/>
        <end position="116"/>
    </location>
</feature>
<gene>
    <name evidence="2" type="ORF">C8J55DRAFT_484381</name>
</gene>
<feature type="compositionally biased region" description="Basic and acidic residues" evidence="1">
    <location>
        <begin position="121"/>
        <end position="132"/>
    </location>
</feature>
<evidence type="ECO:0000256" key="1">
    <source>
        <dbReference type="SAM" id="MobiDB-lite"/>
    </source>
</evidence>
<dbReference type="Proteomes" id="UP001150238">
    <property type="component" value="Unassembled WGS sequence"/>
</dbReference>
<sequence length="618" mass="69754">MSTIYHPTQVVVLFKRIVNAISTFSISNHYLVKHAKPGNNQSEDVDGKEQANLDWPWWIFRTSWGWPWLLYGSHRREVRWSWLSISNSSGQILSATENLYPPPTHSPQSSSSQSRKNPTKSRQDPPNEETKELDTMHQLLQNPALYDPLRVPRNPIVLCHGLYGFDTRGPSSFPSLQIHYWSNVLNVLRDKIKADVIVTAVPGTGSITTRAESLDRQLHSRAPGRGLNFLAHSMGGLDCRDLISRVKPTKYTPLSLTTVSTPHRGSPFMDWCSDNLGLGRLAREEQKLLARASHSHANDETTGSSSPKPQTRSTLSLSSLPSSFTTLLLSILDSPAYANLTSAHLNNVFNPSTPDNPNVKYFSVTGRMPGVNIWHPLWLPKLVLDDFEHRERQRLRESWFSDNGEYSEADSRYKPLWARDEEWGNDCLVTVQSSKWGEFLGVMEGCDHWEIRGARGLELGVDLPAIPGISLGSSMGGGDSAKDGEQDGWSLKDIGWFLKAWRKDEKVQQEAIARLPQSSGTRQKEREREREKERERDDAVVKASTDKLSAVFDWVTERVPSPPLLGAKNISAISESEPKSIFNTISTRDNRKKNELESKEDLERFYVALSRKLYDEGL</sequence>
<name>A0A9W9B005_9AGAR</name>